<protein>
    <submittedName>
        <fullName evidence="3">Uncharacterized protein</fullName>
    </submittedName>
</protein>
<dbReference type="Gene3D" id="2.130.10.10">
    <property type="entry name" value="YVTN repeat-like/Quinoprotein amine dehydrogenase"/>
    <property type="match status" value="1"/>
</dbReference>
<dbReference type="InterPro" id="IPR052254">
    <property type="entry name" value="CUL4-DDB1_E3_ligase_receptor"/>
</dbReference>
<dbReference type="InParanoid" id="A0A1V8S9X5"/>
<dbReference type="GO" id="GO:0080008">
    <property type="term" value="C:Cul4-RING E3 ubiquitin ligase complex"/>
    <property type="evidence" value="ECO:0007669"/>
    <property type="project" value="TreeGrafter"/>
</dbReference>
<dbReference type="PANTHER" id="PTHR44472:SF1">
    <property type="entry name" value="DDB1 AND CUL4 ASSOCIATED FACTOR 4"/>
    <property type="match status" value="1"/>
</dbReference>
<evidence type="ECO:0000313" key="3">
    <source>
        <dbReference type="EMBL" id="OQN95955.1"/>
    </source>
</evidence>
<dbReference type="Proteomes" id="UP000192596">
    <property type="component" value="Unassembled WGS sequence"/>
</dbReference>
<dbReference type="STRING" id="1507870.A0A1V8S9X5"/>
<dbReference type="InterPro" id="IPR036322">
    <property type="entry name" value="WD40_repeat_dom_sf"/>
</dbReference>
<dbReference type="EMBL" id="NAJO01000075">
    <property type="protein sequence ID" value="OQN95955.1"/>
    <property type="molecule type" value="Genomic_DNA"/>
</dbReference>
<evidence type="ECO:0000256" key="1">
    <source>
        <dbReference type="ARBA" id="ARBA00022574"/>
    </source>
</evidence>
<organism evidence="3 4">
    <name type="scientific">Cryoendolithus antarcticus</name>
    <dbReference type="NCBI Taxonomy" id="1507870"/>
    <lineage>
        <taxon>Eukaryota</taxon>
        <taxon>Fungi</taxon>
        <taxon>Dikarya</taxon>
        <taxon>Ascomycota</taxon>
        <taxon>Pezizomycotina</taxon>
        <taxon>Dothideomycetes</taxon>
        <taxon>Dothideomycetidae</taxon>
        <taxon>Cladosporiales</taxon>
        <taxon>Cladosporiaceae</taxon>
        <taxon>Cryoendolithus</taxon>
    </lineage>
</organism>
<sequence length="448" mass="49351">MNVGSLPGYYYDEEKRKYFKIQADAAVPSNARYSSSNVKHEQDAVKKRKLDHHFRTKQAAQTIQRSKILSNATYGGRLARELGTGPCQTNADESHVSHLTRQDVKVQAPSLFAVHPTRNGATAALGFGSNVALYESPWNVSARLDPTSIWLSSRVSPGPLDTDLWSFLGAQRIVSTSVWPARDPKILAFLTDNSRDNVYVEAPHTAAQLRTVSLEGDPLWQCVINPFDPVSMAIAATRGVTHLPCLDHDDHGESLSDLAETRSVDWLDATTIAAGTGRSVLLWDTRSSDNKRDRFNHGAQITALQTVPRSGGTQIMVASNRRISLYDTRFRPNGTGNALLSFPMLHENTTLTLSISPRGLVAAATKIGADHKVQLFSLRTGRELKALHLPGHRAAQVTQIAWREDDVGAEYLQACVGNRLVKWGWEDPAEEVEGADEYIAEIMRHGGR</sequence>
<evidence type="ECO:0000256" key="2">
    <source>
        <dbReference type="ARBA" id="ARBA00022737"/>
    </source>
</evidence>
<dbReference type="PANTHER" id="PTHR44472">
    <property type="entry name" value="DDB1- AND CUL4-ASSOCIATED FACTOR 4-RELATED"/>
    <property type="match status" value="1"/>
</dbReference>
<dbReference type="SUPFAM" id="SSF50978">
    <property type="entry name" value="WD40 repeat-like"/>
    <property type="match status" value="1"/>
</dbReference>
<keyword evidence="1" id="KW-0853">WD repeat</keyword>
<proteinExistence type="predicted"/>
<name>A0A1V8S9X5_9PEZI</name>
<dbReference type="OrthoDB" id="128867at2759"/>
<evidence type="ECO:0000313" key="4">
    <source>
        <dbReference type="Proteomes" id="UP000192596"/>
    </source>
</evidence>
<dbReference type="InterPro" id="IPR015943">
    <property type="entry name" value="WD40/YVTN_repeat-like_dom_sf"/>
</dbReference>
<dbReference type="AlphaFoldDB" id="A0A1V8S9X5"/>
<comment type="caution">
    <text evidence="3">The sequence shown here is derived from an EMBL/GenBank/DDBJ whole genome shotgun (WGS) entry which is preliminary data.</text>
</comment>
<accession>A0A1V8S9X5</accession>
<gene>
    <name evidence="3" type="ORF">B0A48_17898</name>
</gene>
<reference evidence="4" key="1">
    <citation type="submission" date="2017-03" db="EMBL/GenBank/DDBJ databases">
        <title>Genomes of endolithic fungi from Antarctica.</title>
        <authorList>
            <person name="Coleine C."/>
            <person name="Masonjones S."/>
            <person name="Stajich J.E."/>
        </authorList>
    </citation>
    <scope>NUCLEOTIDE SEQUENCE [LARGE SCALE GENOMIC DNA]</scope>
    <source>
        <strain evidence="4">CCFEE 5527</strain>
    </source>
</reference>
<keyword evidence="2" id="KW-0677">Repeat</keyword>
<keyword evidence="4" id="KW-1185">Reference proteome</keyword>